<name>A0ABY2S723_9PSEU</name>
<evidence type="ECO:0000313" key="4">
    <source>
        <dbReference type="Proteomes" id="UP000309992"/>
    </source>
</evidence>
<keyword evidence="4" id="KW-1185">Reference proteome</keyword>
<evidence type="ECO:0000256" key="2">
    <source>
        <dbReference type="ARBA" id="ARBA00023136"/>
    </source>
</evidence>
<protein>
    <recommendedName>
        <fullName evidence="5">Mce-associated membrane protein</fullName>
    </recommendedName>
</protein>
<reference evidence="3 4" key="1">
    <citation type="journal article" date="2015" name="Antonie Van Leeuwenhoek">
        <title>Prauserella endophytica sp. nov., an endophytic actinobacterium isolated from Tamarix taklamakanensis.</title>
        <authorList>
            <person name="Liu J.M."/>
            <person name="Habden X."/>
            <person name="Guo L."/>
            <person name="Tuo L."/>
            <person name="Jiang Z.K."/>
            <person name="Liu S.W."/>
            <person name="Liu X.F."/>
            <person name="Chen L."/>
            <person name="Li R.F."/>
            <person name="Zhang Y.Q."/>
            <person name="Sun C.H."/>
        </authorList>
    </citation>
    <scope>NUCLEOTIDE SEQUENCE [LARGE SCALE GENOMIC DNA]</scope>
    <source>
        <strain evidence="3 4">CGMCC 4.7182</strain>
    </source>
</reference>
<dbReference type="RefSeq" id="WP_137094496.1">
    <property type="nucleotide sequence ID" value="NZ_SWMS01000004.1"/>
</dbReference>
<organism evidence="3 4">
    <name type="scientific">Prauserella endophytica</name>
    <dbReference type="NCBI Taxonomy" id="1592324"/>
    <lineage>
        <taxon>Bacteria</taxon>
        <taxon>Bacillati</taxon>
        <taxon>Actinomycetota</taxon>
        <taxon>Actinomycetes</taxon>
        <taxon>Pseudonocardiales</taxon>
        <taxon>Pseudonocardiaceae</taxon>
        <taxon>Prauserella</taxon>
        <taxon>Prauserella coralliicola group</taxon>
    </lineage>
</organism>
<gene>
    <name evidence="3" type="ORF">FCN18_09365</name>
</gene>
<proteinExistence type="predicted"/>
<sequence>MITPKLLGSMAGLVQRTTLSWKRVAVAVLVLLATGLTVAGGVLASRTNSLAALDESRTQARQAAKAAVADVLSYDHRSLDADRREAAALVTGSFADDFDALMDDVLGSVVRDKRASVTTTVTSASVMEGDQDAVVVLVLLAQESEQAGQETPVITSAVARVEMRDVDGRWLIAELAPL</sequence>
<evidence type="ECO:0000256" key="1">
    <source>
        <dbReference type="ARBA" id="ARBA00004370"/>
    </source>
</evidence>
<evidence type="ECO:0008006" key="5">
    <source>
        <dbReference type="Google" id="ProtNLM"/>
    </source>
</evidence>
<dbReference type="PANTHER" id="PTHR37042:SF4">
    <property type="entry name" value="OUTER MEMBRANE PROTEIN RV1973"/>
    <property type="match status" value="1"/>
</dbReference>
<accession>A0ABY2S723</accession>
<keyword evidence="2" id="KW-0472">Membrane</keyword>
<evidence type="ECO:0000313" key="3">
    <source>
        <dbReference type="EMBL" id="TKG71713.1"/>
    </source>
</evidence>
<dbReference type="PANTHER" id="PTHR37042">
    <property type="entry name" value="OUTER MEMBRANE PROTEIN RV1973"/>
    <property type="match status" value="1"/>
</dbReference>
<dbReference type="Proteomes" id="UP000309992">
    <property type="component" value="Unassembled WGS sequence"/>
</dbReference>
<dbReference type="EMBL" id="SWMS01000004">
    <property type="protein sequence ID" value="TKG71713.1"/>
    <property type="molecule type" value="Genomic_DNA"/>
</dbReference>
<comment type="subcellular location">
    <subcellularLocation>
        <location evidence="1">Membrane</location>
    </subcellularLocation>
</comment>
<comment type="caution">
    <text evidence="3">The sequence shown here is derived from an EMBL/GenBank/DDBJ whole genome shotgun (WGS) entry which is preliminary data.</text>
</comment>